<reference evidence="5" key="1">
    <citation type="journal article" date="2018" name="Nat. Biotechnol.">
        <title>Cultivation and sequencing of rumen microbiome members from the Hungate1000 Collection.</title>
        <authorList>
            <consortium name="Hungate1000 project collaborators"/>
            <person name="Seshadri R."/>
            <person name="Leahy S.C."/>
            <person name="Attwood G.T."/>
            <person name="Teh K.H."/>
            <person name="Lambie S.C."/>
            <person name="Cookson A.L."/>
            <person name="Eloe-Fadrosh E.A."/>
            <person name="Pavlopoulos G.A."/>
            <person name="Hadjithomas M."/>
            <person name="Varghese N.J."/>
            <person name="Paez-Espino D."/>
            <person name="Perry R."/>
            <person name="Henderson G."/>
            <person name="Creevey C.J."/>
            <person name="Terrapon N."/>
            <person name="Lapebie P."/>
            <person name="Drula E."/>
            <person name="Lombard V."/>
            <person name="Rubin E."/>
            <person name="Kyrpides N.C."/>
            <person name="Henrissat B."/>
            <person name="Woyke T."/>
            <person name="Ivanova N.N."/>
            <person name="Kelly W.J."/>
        </authorList>
    </citation>
    <scope>NUCLEOTIDE SEQUENCE</scope>
    <source>
        <strain evidence="5">MA3014</strain>
    </source>
</reference>
<dbReference type="Proteomes" id="UP000327030">
    <property type="component" value="Chromosome 1"/>
</dbReference>
<name>A0A5P6VUK2_PSEXY</name>
<reference evidence="5" key="2">
    <citation type="journal article" date="2019" name="Appl. Environ. Microbiol.">
        <title>Comparative Genomics of Rumen Butyrivibrio spp. Uncovers a Continuum of Polysaccharide-Degrading Capabilities.</title>
        <authorList>
            <person name="Palevich N."/>
            <person name="Kelly W.J."/>
            <person name="Leahy S.C."/>
            <person name="Denman S."/>
            <person name="Altermann E."/>
            <person name="Rakonjac J."/>
            <person name="Attwood G.T."/>
        </authorList>
    </citation>
    <scope>NUCLEOTIDE SEQUENCE</scope>
    <source>
        <strain evidence="5">MA3014</strain>
    </source>
</reference>
<evidence type="ECO:0000256" key="3">
    <source>
        <dbReference type="ARBA" id="ARBA00023125"/>
    </source>
</evidence>
<dbReference type="AlphaFoldDB" id="A0A5P6VUK2"/>
<reference evidence="7" key="3">
    <citation type="submission" date="2019-08" db="EMBL/GenBank/DDBJ databases">
        <title>Complete Genome Sequence of the Polysaccharide-Degrading Rumen Bacterium Pseudobutyrivibrio xylanivorans MA3014.</title>
        <authorList>
            <person name="Palevich N."/>
            <person name="Maclean P.H."/>
            <person name="Kelly W.J."/>
            <person name="Leahy S.C."/>
            <person name="Rakonjac J."/>
            <person name="Attwood G.T."/>
        </authorList>
    </citation>
    <scope>NUCLEOTIDE SEQUENCE [LARGE SCALE GENOMIC DNA]</scope>
    <source>
        <strain evidence="7">MA3014</strain>
    </source>
</reference>
<organism evidence="5 7">
    <name type="scientific">Pseudobutyrivibrio xylanivorans</name>
    <dbReference type="NCBI Taxonomy" id="185007"/>
    <lineage>
        <taxon>Bacteria</taxon>
        <taxon>Bacillati</taxon>
        <taxon>Bacillota</taxon>
        <taxon>Clostridia</taxon>
        <taxon>Lachnospirales</taxon>
        <taxon>Lachnospiraceae</taxon>
        <taxon>Pseudobutyrivibrio</taxon>
    </lineage>
</organism>
<gene>
    <name evidence="5" type="ORF">FXF36_00070</name>
    <name evidence="6" type="ORF">FXF36_00480</name>
</gene>
<dbReference type="KEGG" id="pxv:FXF36_00480"/>
<dbReference type="Pfam" id="PF01420">
    <property type="entry name" value="Methylase_S"/>
    <property type="match status" value="1"/>
</dbReference>
<dbReference type="InterPro" id="IPR052021">
    <property type="entry name" value="Type-I_RS_S_subunit"/>
</dbReference>
<evidence type="ECO:0000313" key="5">
    <source>
        <dbReference type="EMBL" id="QFJ56150.1"/>
    </source>
</evidence>
<dbReference type="PANTHER" id="PTHR30408:SF13">
    <property type="entry name" value="TYPE I RESTRICTION ENZYME HINDI SPECIFICITY SUBUNIT"/>
    <property type="match status" value="1"/>
</dbReference>
<dbReference type="EMBL" id="CP043028">
    <property type="protein sequence ID" value="QFJ56150.1"/>
    <property type="molecule type" value="Genomic_DNA"/>
</dbReference>
<dbReference type="GO" id="GO:0004519">
    <property type="term" value="F:endonuclease activity"/>
    <property type="evidence" value="ECO:0007669"/>
    <property type="project" value="UniProtKB-KW"/>
</dbReference>
<evidence type="ECO:0000313" key="7">
    <source>
        <dbReference type="Proteomes" id="UP000327030"/>
    </source>
</evidence>
<proteinExistence type="inferred from homology"/>
<keyword evidence="5" id="KW-0255">Endonuclease</keyword>
<dbReference type="REBASE" id="356141">
    <property type="entry name" value="S.Pxy3014ORF485P"/>
</dbReference>
<feature type="domain" description="Type I restriction modification DNA specificity" evidence="4">
    <location>
        <begin position="48"/>
        <end position="180"/>
    </location>
</feature>
<keyword evidence="2" id="KW-0680">Restriction system</keyword>
<evidence type="ECO:0000256" key="2">
    <source>
        <dbReference type="ARBA" id="ARBA00022747"/>
    </source>
</evidence>
<dbReference type="InterPro" id="IPR000055">
    <property type="entry name" value="Restrct_endonuc_typeI_TRD"/>
</dbReference>
<dbReference type="Gene3D" id="3.90.220.20">
    <property type="entry name" value="DNA methylase specificity domains"/>
    <property type="match status" value="1"/>
</dbReference>
<dbReference type="OrthoDB" id="9811611at2"/>
<dbReference type="CDD" id="cd17262">
    <property type="entry name" value="RMtype1_S_Aco12261I-TRD2-CR2"/>
    <property type="match status" value="1"/>
</dbReference>
<dbReference type="PANTHER" id="PTHR30408">
    <property type="entry name" value="TYPE-1 RESTRICTION ENZYME ECOKI SPECIFICITY PROTEIN"/>
    <property type="match status" value="1"/>
</dbReference>
<keyword evidence="5" id="KW-0378">Hydrolase</keyword>
<sequence>MYDNLYKQVCSIYDYWFTQYDYPNEERKPYKASGGKLIYSESLGKSIPATWNTTTVGEITTCLDSERIPLSANERLSMQGAYPYYGATEIMDYVNKYIFDGDYILLAEDGSVMDKNGHPVLQRIHGKCWINNHAHVLKPASGYSCLLLQMILKDIPVVKIKTGSIQYKINQENMNSFVLPEIPSSLREKFISITEPLDIKMLAIRSEIDQLNKLRDWLLPIFMNGQASISE</sequence>
<evidence type="ECO:0000313" key="6">
    <source>
        <dbReference type="EMBL" id="QFJ56155.1"/>
    </source>
</evidence>
<dbReference type="SUPFAM" id="SSF116734">
    <property type="entry name" value="DNA methylase specificity domain"/>
    <property type="match status" value="1"/>
</dbReference>
<keyword evidence="5" id="KW-0540">Nuclease</keyword>
<dbReference type="KEGG" id="pxv:FXF36_00070"/>
<dbReference type="REBASE" id="356136">
    <property type="entry name" value="S.Pxy3014ORF75P"/>
</dbReference>
<accession>A0A5P6VUK2</accession>
<comment type="similarity">
    <text evidence="1">Belongs to the type-I restriction system S methylase family.</text>
</comment>
<evidence type="ECO:0000256" key="1">
    <source>
        <dbReference type="ARBA" id="ARBA00010923"/>
    </source>
</evidence>
<dbReference type="InterPro" id="IPR044946">
    <property type="entry name" value="Restrct_endonuc_typeI_TRD_sf"/>
</dbReference>
<dbReference type="GO" id="GO:0009307">
    <property type="term" value="P:DNA restriction-modification system"/>
    <property type="evidence" value="ECO:0007669"/>
    <property type="project" value="UniProtKB-KW"/>
</dbReference>
<reference evidence="5" key="4">
    <citation type="journal article" date="2020" name="Genome Biol. Evol.">
        <title>Complete Genome Sequence of the Polysaccharide-Degrading Rumen Bacterium Pseudobutyrivibrio xylanivorans MA3014 Reveals an Incomplete Glycolytic Pathway.</title>
        <authorList>
            <person name="Palevich N."/>
            <person name="Maclean P.H."/>
            <person name="Kelly W.J."/>
            <person name="Leahy S.C."/>
            <person name="Rakonjac J."/>
            <person name="Attwood G.T."/>
        </authorList>
    </citation>
    <scope>NUCLEOTIDE SEQUENCE</scope>
    <source>
        <strain evidence="5">MA3014</strain>
    </source>
</reference>
<keyword evidence="3" id="KW-0238">DNA-binding</keyword>
<dbReference type="EMBL" id="CP043028">
    <property type="protein sequence ID" value="QFJ56155.1"/>
    <property type="molecule type" value="Genomic_DNA"/>
</dbReference>
<dbReference type="GO" id="GO:0003677">
    <property type="term" value="F:DNA binding"/>
    <property type="evidence" value="ECO:0007669"/>
    <property type="project" value="UniProtKB-KW"/>
</dbReference>
<protein>
    <submittedName>
        <fullName evidence="5">Restriction endonuclease subunit S</fullName>
    </submittedName>
</protein>
<evidence type="ECO:0000259" key="4">
    <source>
        <dbReference type="Pfam" id="PF01420"/>
    </source>
</evidence>